<dbReference type="PANTHER" id="PTHR44329:SF41">
    <property type="entry name" value="OS12G0163800 PROTEIN"/>
    <property type="match status" value="1"/>
</dbReference>
<dbReference type="Proteomes" id="UP000639772">
    <property type="component" value="Unassembled WGS sequence"/>
</dbReference>
<dbReference type="InterPro" id="IPR011009">
    <property type="entry name" value="Kinase-like_dom_sf"/>
</dbReference>
<comment type="caution">
    <text evidence="8">The sequence shown here is derived from an EMBL/GenBank/DDBJ whole genome shotgun (WGS) entry which is preliminary data.</text>
</comment>
<dbReference type="GO" id="GO:0004674">
    <property type="term" value="F:protein serine/threonine kinase activity"/>
    <property type="evidence" value="ECO:0007669"/>
    <property type="project" value="UniProtKB-EC"/>
</dbReference>
<evidence type="ECO:0000256" key="2">
    <source>
        <dbReference type="ARBA" id="ARBA00022741"/>
    </source>
</evidence>
<dbReference type="GO" id="GO:0005524">
    <property type="term" value="F:ATP binding"/>
    <property type="evidence" value="ECO:0007669"/>
    <property type="project" value="UniProtKB-KW"/>
</dbReference>
<dbReference type="OrthoDB" id="4062651at2759"/>
<dbReference type="InterPro" id="IPR051681">
    <property type="entry name" value="Ser/Thr_Kinases-Pseudokinases"/>
</dbReference>
<dbReference type="EMBL" id="JADCNM010000306">
    <property type="protein sequence ID" value="KAG0448468.1"/>
    <property type="molecule type" value="Genomic_DNA"/>
</dbReference>
<dbReference type="SMART" id="SM00219">
    <property type="entry name" value="TyrKc"/>
    <property type="match status" value="1"/>
</dbReference>
<organism evidence="8 9">
    <name type="scientific">Vanilla planifolia</name>
    <name type="common">Vanilla</name>
    <dbReference type="NCBI Taxonomy" id="51239"/>
    <lineage>
        <taxon>Eukaryota</taxon>
        <taxon>Viridiplantae</taxon>
        <taxon>Streptophyta</taxon>
        <taxon>Embryophyta</taxon>
        <taxon>Tracheophyta</taxon>
        <taxon>Spermatophyta</taxon>
        <taxon>Magnoliopsida</taxon>
        <taxon>Liliopsida</taxon>
        <taxon>Asparagales</taxon>
        <taxon>Orchidaceae</taxon>
        <taxon>Vanilloideae</taxon>
        <taxon>Vanilleae</taxon>
        <taxon>Vanilla</taxon>
    </lineage>
</organism>
<protein>
    <recommendedName>
        <fullName evidence="7">Protein kinase domain-containing protein</fullName>
    </recommendedName>
</protein>
<dbReference type="InterPro" id="IPR001245">
    <property type="entry name" value="Ser-Thr/Tyr_kinase_cat_dom"/>
</dbReference>
<evidence type="ECO:0000313" key="8">
    <source>
        <dbReference type="EMBL" id="KAG0448468.1"/>
    </source>
</evidence>
<dbReference type="Pfam" id="PF07714">
    <property type="entry name" value="PK_Tyr_Ser-Thr"/>
    <property type="match status" value="1"/>
</dbReference>
<dbReference type="PROSITE" id="PS50011">
    <property type="entry name" value="PROTEIN_KINASE_DOM"/>
    <property type="match status" value="1"/>
</dbReference>
<dbReference type="PANTHER" id="PTHR44329">
    <property type="entry name" value="SERINE/THREONINE-PROTEIN KINASE TNNI3K-RELATED"/>
    <property type="match status" value="1"/>
</dbReference>
<dbReference type="GO" id="GO:0004713">
    <property type="term" value="F:protein tyrosine kinase activity"/>
    <property type="evidence" value="ECO:0007669"/>
    <property type="project" value="InterPro"/>
</dbReference>
<evidence type="ECO:0000256" key="6">
    <source>
        <dbReference type="ARBA" id="ARBA00048679"/>
    </source>
</evidence>
<dbReference type="InterPro" id="IPR000719">
    <property type="entry name" value="Prot_kinase_dom"/>
</dbReference>
<feature type="domain" description="Protein kinase" evidence="7">
    <location>
        <begin position="163"/>
        <end position="347"/>
    </location>
</feature>
<keyword evidence="3" id="KW-0418">Kinase</keyword>
<dbReference type="AlphaFoldDB" id="A0A835P9N7"/>
<dbReference type="Gene3D" id="3.30.200.20">
    <property type="entry name" value="Phosphorylase Kinase, domain 1"/>
    <property type="match status" value="1"/>
</dbReference>
<evidence type="ECO:0000313" key="9">
    <source>
        <dbReference type="Proteomes" id="UP000639772"/>
    </source>
</evidence>
<dbReference type="SUPFAM" id="SSF56112">
    <property type="entry name" value="Protein kinase-like (PK-like)"/>
    <property type="match status" value="1"/>
</dbReference>
<dbReference type="FunFam" id="3.30.200.20:FF:000034">
    <property type="entry name" value="Kinase suppressor of Ras 1"/>
    <property type="match status" value="1"/>
</dbReference>
<reference evidence="8 9" key="1">
    <citation type="journal article" date="2020" name="Nat. Food">
        <title>A phased Vanilla planifolia genome enables genetic improvement of flavour and production.</title>
        <authorList>
            <person name="Hasing T."/>
            <person name="Tang H."/>
            <person name="Brym M."/>
            <person name="Khazi F."/>
            <person name="Huang T."/>
            <person name="Chambers A.H."/>
        </authorList>
    </citation>
    <scope>NUCLEOTIDE SEQUENCE [LARGE SCALE GENOMIC DNA]</scope>
    <source>
        <tissue evidence="8">Leaf</tissue>
    </source>
</reference>
<comment type="catalytic activity">
    <reaction evidence="5">
        <text>L-threonyl-[protein] + ATP = O-phospho-L-threonyl-[protein] + ADP + H(+)</text>
        <dbReference type="Rhea" id="RHEA:46608"/>
        <dbReference type="Rhea" id="RHEA-COMP:11060"/>
        <dbReference type="Rhea" id="RHEA-COMP:11605"/>
        <dbReference type="ChEBI" id="CHEBI:15378"/>
        <dbReference type="ChEBI" id="CHEBI:30013"/>
        <dbReference type="ChEBI" id="CHEBI:30616"/>
        <dbReference type="ChEBI" id="CHEBI:61977"/>
        <dbReference type="ChEBI" id="CHEBI:456216"/>
        <dbReference type="EC" id="2.7.11.1"/>
    </reaction>
</comment>
<keyword evidence="1" id="KW-0808">Transferase</keyword>
<gene>
    <name evidence="8" type="ORF">HPP92_027817</name>
</gene>
<dbReference type="InterPro" id="IPR020635">
    <property type="entry name" value="Tyr_kinase_cat_dom"/>
</dbReference>
<keyword evidence="2" id="KW-0547">Nucleotide-binding</keyword>
<comment type="catalytic activity">
    <reaction evidence="6">
        <text>L-seryl-[protein] + ATP = O-phospho-L-seryl-[protein] + ADP + H(+)</text>
        <dbReference type="Rhea" id="RHEA:17989"/>
        <dbReference type="Rhea" id="RHEA-COMP:9863"/>
        <dbReference type="Rhea" id="RHEA-COMP:11604"/>
        <dbReference type="ChEBI" id="CHEBI:15378"/>
        <dbReference type="ChEBI" id="CHEBI:29999"/>
        <dbReference type="ChEBI" id="CHEBI:30616"/>
        <dbReference type="ChEBI" id="CHEBI:83421"/>
        <dbReference type="ChEBI" id="CHEBI:456216"/>
        <dbReference type="EC" id="2.7.11.1"/>
    </reaction>
</comment>
<name>A0A835P9N7_VANPL</name>
<evidence type="ECO:0000256" key="5">
    <source>
        <dbReference type="ARBA" id="ARBA00047899"/>
    </source>
</evidence>
<evidence type="ECO:0000259" key="7">
    <source>
        <dbReference type="PROSITE" id="PS50011"/>
    </source>
</evidence>
<evidence type="ECO:0000256" key="4">
    <source>
        <dbReference type="ARBA" id="ARBA00022840"/>
    </source>
</evidence>
<accession>A0A835P9N7</accession>
<evidence type="ECO:0000256" key="1">
    <source>
        <dbReference type="ARBA" id="ARBA00022679"/>
    </source>
</evidence>
<evidence type="ECO:0000256" key="3">
    <source>
        <dbReference type="ARBA" id="ARBA00022777"/>
    </source>
</evidence>
<proteinExistence type="predicted"/>
<sequence length="347" mass="39341">MVAFQQAEEWGNLCTYNQIILEVADADLQTRKKVPGCGPDPGRGRKQREGKLAVEEALRRWRAENAQKRRCIDNNTKFKNSYPGLHRRDPMMLDLNGDEGPSIPIREIIFSTVDRPKLLSQETDSLQEKLKAAITNSEGSLSGTWTAAILPITWDLEVDRRLLKMGDKIGCGSCGDLFRGSYLGRDVAIKVLRSDLLNETMRVEFAQELMILREVQHRNVVRFVGACTSPPQFCIVTGIFVIRRHYFLTQLGNSKEGAEDGSLLLRILDSWDGQKKQHKDADGLIDCSRDAPRSSLDFAVGSLQNVKPRPCSRRHCFVSHDEDDKDLFAESILNEVRRGRRDQRLKC</sequence>
<keyword evidence="4" id="KW-0067">ATP-binding</keyword>